<accession>A0ABD0KKC3</accession>
<dbReference type="Gene3D" id="1.10.1040.10">
    <property type="entry name" value="N-(1-d-carboxylethyl)-l-norvaline Dehydrogenase, domain 2"/>
    <property type="match status" value="1"/>
</dbReference>
<dbReference type="Gene3D" id="3.40.50.720">
    <property type="entry name" value="NAD(P)-binding Rossmann-like Domain"/>
    <property type="match status" value="1"/>
</dbReference>
<dbReference type="InterPro" id="IPR003421">
    <property type="entry name" value="Opine_DH"/>
</dbReference>
<proteinExistence type="predicted"/>
<dbReference type="PANTHER" id="PTHR38015">
    <property type="entry name" value="BLR6086 PROTEIN"/>
    <property type="match status" value="1"/>
</dbReference>
<dbReference type="SUPFAM" id="SSF48179">
    <property type="entry name" value="6-phosphogluconate dehydrogenase C-terminal domain-like"/>
    <property type="match status" value="1"/>
</dbReference>
<dbReference type="InterPro" id="IPR013328">
    <property type="entry name" value="6PGD_dom2"/>
</dbReference>
<dbReference type="EMBL" id="JACVVK020000161">
    <property type="protein sequence ID" value="KAK7487658.1"/>
    <property type="molecule type" value="Genomic_DNA"/>
</dbReference>
<dbReference type="Proteomes" id="UP001519460">
    <property type="component" value="Unassembled WGS sequence"/>
</dbReference>
<dbReference type="InterPro" id="IPR008927">
    <property type="entry name" value="6-PGluconate_DH-like_C_sf"/>
</dbReference>
<dbReference type="Pfam" id="PF02317">
    <property type="entry name" value="Octopine_DH"/>
    <property type="match status" value="1"/>
</dbReference>
<evidence type="ECO:0000313" key="2">
    <source>
        <dbReference type="EMBL" id="KAK7487658.1"/>
    </source>
</evidence>
<comment type="caution">
    <text evidence="2">The sequence shown here is derived from an EMBL/GenBank/DDBJ whole genome shotgun (WGS) entry which is preliminary data.</text>
</comment>
<dbReference type="AlphaFoldDB" id="A0ABD0KKC3"/>
<feature type="domain" description="Opine dehydrogenase" evidence="1">
    <location>
        <begin position="195"/>
        <end position="359"/>
    </location>
</feature>
<keyword evidence="3" id="KW-1185">Reference proteome</keyword>
<sequence length="397" mass="43255">MAETKVVCICGGGNGAHVLAGLAAAQAQAEVRVLTLLKNEASKWSASLRDSELVVIRRDDSSEIMAKPAFVTDKASRAVTGADVIIFCVPAFAHRMYLEAIVPHLERHVAIVGLPGRPGFEFQCLEVMRDAPCSVLSYESLPWSCRILEYGRKVEILGTKDTLTGTAVSKKAQLRFDPVAFLQSVLGELPALVTAGKFLDVSLMSKSFIHPALMYAKWKDWDGQPLSEMPLFYQGVSESDVAFLSAVSDEIVTTAREVGKLRPDLGSGDVDHIFPWIVRSYKYSVQDLTSLYTALKTNSAYDGLLHPMTKTVDGKWIPDFTHRYLSEDVPCGLVVVKGLAELAGVASPAIDRLLAWCQVKLGKEFLVGSELKGDDVKVTRAPQAFGYKALDEVSASL</sequence>
<reference evidence="2 3" key="1">
    <citation type="journal article" date="2023" name="Sci. Data">
        <title>Genome assembly of the Korean intertidal mud-creeper Batillaria attramentaria.</title>
        <authorList>
            <person name="Patra A.K."/>
            <person name="Ho P.T."/>
            <person name="Jun S."/>
            <person name="Lee S.J."/>
            <person name="Kim Y."/>
            <person name="Won Y.J."/>
        </authorList>
    </citation>
    <scope>NUCLEOTIDE SEQUENCE [LARGE SCALE GENOMIC DNA]</scope>
    <source>
        <strain evidence="2">Wonlab-2016</strain>
    </source>
</reference>
<protein>
    <recommendedName>
        <fullName evidence="1">Opine dehydrogenase domain-containing protein</fullName>
    </recommendedName>
</protein>
<evidence type="ECO:0000259" key="1">
    <source>
        <dbReference type="Pfam" id="PF02317"/>
    </source>
</evidence>
<evidence type="ECO:0000313" key="3">
    <source>
        <dbReference type="Proteomes" id="UP001519460"/>
    </source>
</evidence>
<dbReference type="InterPro" id="IPR036291">
    <property type="entry name" value="NAD(P)-bd_dom_sf"/>
</dbReference>
<dbReference type="PANTHER" id="PTHR38015:SF1">
    <property type="entry name" value="OPINE DEHYDROGENASE DOMAIN-CONTAINING PROTEIN"/>
    <property type="match status" value="1"/>
</dbReference>
<name>A0ABD0KKC3_9CAEN</name>
<dbReference type="SUPFAM" id="SSF51735">
    <property type="entry name" value="NAD(P)-binding Rossmann-fold domains"/>
    <property type="match status" value="1"/>
</dbReference>
<dbReference type="InterPro" id="IPR051729">
    <property type="entry name" value="Opine/Lysopine_DH"/>
</dbReference>
<organism evidence="2 3">
    <name type="scientific">Batillaria attramentaria</name>
    <dbReference type="NCBI Taxonomy" id="370345"/>
    <lineage>
        <taxon>Eukaryota</taxon>
        <taxon>Metazoa</taxon>
        <taxon>Spiralia</taxon>
        <taxon>Lophotrochozoa</taxon>
        <taxon>Mollusca</taxon>
        <taxon>Gastropoda</taxon>
        <taxon>Caenogastropoda</taxon>
        <taxon>Sorbeoconcha</taxon>
        <taxon>Cerithioidea</taxon>
        <taxon>Batillariidae</taxon>
        <taxon>Batillaria</taxon>
    </lineage>
</organism>
<gene>
    <name evidence="2" type="ORF">BaRGS_00021077</name>
</gene>